<keyword evidence="3" id="KW-1185">Reference proteome</keyword>
<dbReference type="SUPFAM" id="SSF53850">
    <property type="entry name" value="Periplasmic binding protein-like II"/>
    <property type="match status" value="1"/>
</dbReference>
<comment type="caution">
    <text evidence="2">The sequence shown here is derived from an EMBL/GenBank/DDBJ whole genome shotgun (WGS) entry which is preliminary data.</text>
</comment>
<dbReference type="InterPro" id="IPR039424">
    <property type="entry name" value="SBP_5"/>
</dbReference>
<sequence length="510" mass="57794">MHKVRADGRRNPTGKAFMSIDFVVATPHDAIEFNDVYRNVTGSAGYLACNNIYNRVVLNEWYDINPFPDLATHWEQLDGSRRWRFHLNQAARWQDGTPLTAHDIVYTHLHAKKMGYQGAMFLKDVETIVAVNDHTVDYVLHTPNSGFLVLLGNFIFAHVLPRHLYEGTDWATNPHNLSPVGSGPFRLAEWIPGEHIIMEAVKNHWGPQPEIDRLILKIVPDRDECVRMVARGEAHIVPQDTLTKDRLHLVQGAPGVEIMTREGPGMALLDFNHGRELWQDKRVRDAVAHAVNRDEIAQLGDPGVSQAWDHYLLGNSWAFNPDAKAPGHDVGRARALLDEAGVTADANGVRGRLTVYYMDMFHGHQPLAEIVARQLGEVGFEVTFAGLPSVDWAREVRTRHDFDLIIVGGSMAPDPEITATKYSTGGQNNMGLHRNPDVDAAYLAARRAGAQAERREHYQQLQAVWARDTEWVPLFWYGMYYPRSEKFFGWADQLGYSVPWWHWGRMRPVA</sequence>
<reference evidence="3" key="1">
    <citation type="journal article" date="2019" name="Int. J. Syst. Evol. Microbiol.">
        <title>The Global Catalogue of Microorganisms (GCM) 10K type strain sequencing project: providing services to taxonomists for standard genome sequencing and annotation.</title>
        <authorList>
            <consortium name="The Broad Institute Genomics Platform"/>
            <consortium name="The Broad Institute Genome Sequencing Center for Infectious Disease"/>
            <person name="Wu L."/>
            <person name="Ma J."/>
        </authorList>
    </citation>
    <scope>NUCLEOTIDE SEQUENCE [LARGE SCALE GENOMIC DNA]</scope>
    <source>
        <strain evidence="3">JCM 3272</strain>
    </source>
</reference>
<dbReference type="PIRSF" id="PIRSF002741">
    <property type="entry name" value="MppA"/>
    <property type="match status" value="1"/>
</dbReference>
<dbReference type="EMBL" id="BAAARV010000019">
    <property type="protein sequence ID" value="GAA2339550.1"/>
    <property type="molecule type" value="Genomic_DNA"/>
</dbReference>
<evidence type="ECO:0000313" key="3">
    <source>
        <dbReference type="Proteomes" id="UP001501444"/>
    </source>
</evidence>
<dbReference type="Gene3D" id="3.10.105.10">
    <property type="entry name" value="Dipeptide-binding Protein, Domain 3"/>
    <property type="match status" value="1"/>
</dbReference>
<dbReference type="Gene3D" id="3.90.76.10">
    <property type="entry name" value="Dipeptide-binding Protein, Domain 1"/>
    <property type="match status" value="1"/>
</dbReference>
<dbReference type="InterPro" id="IPR000914">
    <property type="entry name" value="SBP_5_dom"/>
</dbReference>
<gene>
    <name evidence="2" type="ORF">GCM10010170_021780</name>
</gene>
<dbReference type="Gene3D" id="3.40.190.10">
    <property type="entry name" value="Periplasmic binding protein-like II"/>
    <property type="match status" value="1"/>
</dbReference>
<dbReference type="Proteomes" id="UP001501444">
    <property type="component" value="Unassembled WGS sequence"/>
</dbReference>
<dbReference type="Pfam" id="PF00496">
    <property type="entry name" value="SBP_bac_5"/>
    <property type="match status" value="1"/>
</dbReference>
<evidence type="ECO:0000259" key="1">
    <source>
        <dbReference type="Pfam" id="PF00496"/>
    </source>
</evidence>
<feature type="domain" description="Solute-binding protein family 5" evidence="1">
    <location>
        <begin position="66"/>
        <end position="427"/>
    </location>
</feature>
<dbReference type="InterPro" id="IPR030678">
    <property type="entry name" value="Peptide/Ni-bd"/>
</dbReference>
<protein>
    <submittedName>
        <fullName evidence="2">ABC transporter substrate-binding protein</fullName>
    </submittedName>
</protein>
<organism evidence="2 3">
    <name type="scientific">Dactylosporangium salmoneum</name>
    <dbReference type="NCBI Taxonomy" id="53361"/>
    <lineage>
        <taxon>Bacteria</taxon>
        <taxon>Bacillati</taxon>
        <taxon>Actinomycetota</taxon>
        <taxon>Actinomycetes</taxon>
        <taxon>Micromonosporales</taxon>
        <taxon>Micromonosporaceae</taxon>
        <taxon>Dactylosporangium</taxon>
    </lineage>
</organism>
<evidence type="ECO:0000313" key="2">
    <source>
        <dbReference type="EMBL" id="GAA2339550.1"/>
    </source>
</evidence>
<dbReference type="PANTHER" id="PTHR30290">
    <property type="entry name" value="PERIPLASMIC BINDING COMPONENT OF ABC TRANSPORTER"/>
    <property type="match status" value="1"/>
</dbReference>
<proteinExistence type="predicted"/>
<name>A0ABP5SV57_9ACTN</name>
<accession>A0ABP5SV57</accession>